<organism evidence="4 5">
    <name type="scientific">Spirodela intermedia</name>
    <name type="common">Intermediate duckweed</name>
    <dbReference type="NCBI Taxonomy" id="51605"/>
    <lineage>
        <taxon>Eukaryota</taxon>
        <taxon>Viridiplantae</taxon>
        <taxon>Streptophyta</taxon>
        <taxon>Embryophyta</taxon>
        <taxon>Tracheophyta</taxon>
        <taxon>Spermatophyta</taxon>
        <taxon>Magnoliopsida</taxon>
        <taxon>Liliopsida</taxon>
        <taxon>Araceae</taxon>
        <taxon>Lemnoideae</taxon>
        <taxon>Spirodela</taxon>
    </lineage>
</organism>
<dbReference type="Pfam" id="PF00076">
    <property type="entry name" value="RRM_1"/>
    <property type="match status" value="1"/>
</dbReference>
<feature type="compositionally biased region" description="Pro residues" evidence="2">
    <location>
        <begin position="1215"/>
        <end position="1251"/>
    </location>
</feature>
<evidence type="ECO:0000259" key="3">
    <source>
        <dbReference type="PROSITE" id="PS50102"/>
    </source>
</evidence>
<feature type="region of interest" description="Disordered" evidence="2">
    <location>
        <begin position="1"/>
        <end position="25"/>
    </location>
</feature>
<dbReference type="CDD" id="cd00590">
    <property type="entry name" value="RRM_SF"/>
    <property type="match status" value="2"/>
</dbReference>
<dbReference type="InterPro" id="IPR052586">
    <property type="entry name" value="ASCC2"/>
</dbReference>
<dbReference type="Proteomes" id="UP000663760">
    <property type="component" value="Chromosome 3"/>
</dbReference>
<dbReference type="GO" id="GO:0003723">
    <property type="term" value="F:RNA binding"/>
    <property type="evidence" value="ECO:0007669"/>
    <property type="project" value="UniProtKB-UniRule"/>
</dbReference>
<proteinExistence type="predicted"/>
<dbReference type="PANTHER" id="PTHR21494:SF2">
    <property type="entry name" value="NUCLEIC ACID BINDING PROTEIN"/>
    <property type="match status" value="1"/>
</dbReference>
<dbReference type="InterPro" id="IPR000504">
    <property type="entry name" value="RRM_dom"/>
</dbReference>
<dbReference type="SUPFAM" id="SSF54928">
    <property type="entry name" value="RNA-binding domain, RBD"/>
    <property type="match status" value="2"/>
</dbReference>
<accession>A0A7I8K7F2</accession>
<evidence type="ECO:0000313" key="4">
    <source>
        <dbReference type="EMBL" id="CAA7393589.1"/>
    </source>
</evidence>
<feature type="region of interest" description="Disordered" evidence="2">
    <location>
        <begin position="1196"/>
        <end position="1256"/>
    </location>
</feature>
<dbReference type="GO" id="GO:0043130">
    <property type="term" value="F:ubiquitin binding"/>
    <property type="evidence" value="ECO:0007669"/>
    <property type="project" value="TreeGrafter"/>
</dbReference>
<dbReference type="SMART" id="SM00360">
    <property type="entry name" value="RRM"/>
    <property type="match status" value="2"/>
</dbReference>
<sequence>MEQPLKKRRLIETAPEASGVPSQQELVSSSLPFSQEEILRKRRNRDEIRKVHDCYKRIRFYIGQKDSRLMPDFEQAYLYLITASRGCTSVQRIVAELIPHYVSFCPTALEAAAKVLINMHNWSVAIIMRGDDLDGVAYQTVKACIFGLVDICCTASSEASTSPIIQGFCSTVFVNVLSFFASTFEGQDIYLIGSKAINRLEEPLDLFCELRQEKEDDDQPALDRLFRFRALCLLKILFCCPKHLLGACFELVSSGSTDVGGHNKGLYFLNQVTTQLNEIEVSQLLNRRSNEESSLADSMQISVEDKTVNEERVVSATNNVHDKLSNRRACLLETVIYKEPSLREWILVKCKRLRNSLNSEAMTGVTRLLERVFGSSPEIFQDLDNVDDINQDNFDSSKNTNHQYVTHKSAGQHDKSVDTSVRDLASKSNDLPVGGVHAKNDECRDALSKTLRPHLSLVPSEAYSLPVGDSDKCEGSVLTAKLGTSEKEESPVNKSFLRKDSSSSFVSSVTRKSWDDNDGLEKVKHVSENRKNPLCDVEVNSAAMGSCAANILASPRQHFSPSSQAVWYSDGDPSAMDVYSASKQLWFSSLGHDASETVVRLQFEDFGPVKHFYFFEAQDFALIEYRNIMDAVRAREFMGGSSPWGAFLRVKFMDSGLGARGAIHGVAIGDSCHVYVGKVSNQHAKEELLQGLIASGLNGPRTVTDLTSESAIMLEFASAEQAALAMEHIRKKRKESRCHGHGNTSLSSSPCIKDNNGSFCQLLVRHIDSCLPEEELINAFSIFGELIGWKFIRQSGFCLLDFRSYEAADLAKTRLNGVRFGSMHISVEMRSGSFEIVGSGSVSSPSTSSMHNSLINDYRSRMSQLSALFSSLCTRYGINQSSYYHVAPIKDEDQVASDTLCISLPDVISPSFDDELKAFCNFAAGNAGSVVKLTRSNVHNSCWIVEFSCVDGGVAALKNIQSCPGIFLHVAFSRSPAGGFYHDEQKIAQGAQSISGRFQSLDGFCSINMEIKPGSQHIASFPNQPDSNVNEIVSPRIKLENVGQQKQKEHAFLSKWGATVAPDMMETAVRDDDPRTNMMVEPQFVEVHEISQAMEQSWKYDKRENDHQLLASDSVSCPPPVIPGAALVTPPPIQSTSFMHPVLFTPCNSWDTHTVNPPLQLNQMPAAINPNNNLHINTCVTVPFIPPSVTPLAQLPGGSVQHLDQMTGAPLSSLLPPPPPDVPPPLPPPPPPLPISQPPFVPPPPSSPPPHFQTSSEISNAKTNEVSANYQWQGALCKSGVHYCTVNANRENSGKCKYSSAISEPADWPSKLDVTKRTAFRHVMTTFSSTQPHKVSSTILTYLFTVSSNRFDSLARIFKMTTTPDLWNLIVITQISRYIIEHYSRYRKTLQSVTCNRWRKII</sequence>
<reference evidence="4" key="1">
    <citation type="submission" date="2020-02" db="EMBL/GenBank/DDBJ databases">
        <authorList>
            <person name="Scholz U."/>
            <person name="Mascher M."/>
            <person name="Fiebig A."/>
        </authorList>
    </citation>
    <scope>NUCLEOTIDE SEQUENCE</scope>
</reference>
<feature type="domain" description="RRM" evidence="3">
    <location>
        <begin position="760"/>
        <end position="832"/>
    </location>
</feature>
<dbReference type="OrthoDB" id="5577209at2759"/>
<dbReference type="InterPro" id="IPR012677">
    <property type="entry name" value="Nucleotide-bd_a/b_plait_sf"/>
</dbReference>
<evidence type="ECO:0000256" key="1">
    <source>
        <dbReference type="PROSITE-ProRule" id="PRU00176"/>
    </source>
</evidence>
<keyword evidence="1" id="KW-0694">RNA-binding</keyword>
<feature type="domain" description="RRM" evidence="3">
    <location>
        <begin position="583"/>
        <end position="655"/>
    </location>
</feature>
<dbReference type="PANTHER" id="PTHR21494">
    <property type="entry name" value="ACTIVATING SIGNAL COINTEGRATOR 1 COMPLEX SUBUNIT 2 ASC-1 COMPLEX SUBUNIT P100"/>
    <property type="match status" value="1"/>
</dbReference>
<dbReference type="EMBL" id="LR746266">
    <property type="protein sequence ID" value="CAA7393589.1"/>
    <property type="molecule type" value="Genomic_DNA"/>
</dbReference>
<dbReference type="Gene3D" id="3.30.70.330">
    <property type="match status" value="2"/>
</dbReference>
<evidence type="ECO:0000256" key="2">
    <source>
        <dbReference type="SAM" id="MobiDB-lite"/>
    </source>
</evidence>
<evidence type="ECO:0000313" key="5">
    <source>
        <dbReference type="Proteomes" id="UP000663760"/>
    </source>
</evidence>
<protein>
    <recommendedName>
        <fullName evidence="3">RRM domain-containing protein</fullName>
    </recommendedName>
</protein>
<dbReference type="InterPro" id="IPR035979">
    <property type="entry name" value="RBD_domain_sf"/>
</dbReference>
<dbReference type="PROSITE" id="PS50102">
    <property type="entry name" value="RRM"/>
    <property type="match status" value="2"/>
</dbReference>
<keyword evidence="5" id="KW-1185">Reference proteome</keyword>
<name>A0A7I8K7F2_SPIIN</name>
<gene>
    <name evidence="4" type="ORF">SI8410_03004318</name>
</gene>